<feature type="region of interest" description="Disordered" evidence="1">
    <location>
        <begin position="13"/>
        <end position="40"/>
    </location>
</feature>
<feature type="compositionally biased region" description="Pro residues" evidence="1">
    <location>
        <begin position="28"/>
        <end position="40"/>
    </location>
</feature>
<dbReference type="RefSeq" id="WP_369594017.1">
    <property type="nucleotide sequence ID" value="NZ_CP045835.1"/>
</dbReference>
<evidence type="ECO:0000256" key="1">
    <source>
        <dbReference type="SAM" id="MobiDB-lite"/>
    </source>
</evidence>
<gene>
    <name evidence="2" type="ORF">GDS87_22635</name>
</gene>
<accession>A0ABX6DF89</accession>
<name>A0ABX6DF89_9BACI</name>
<evidence type="ECO:0000313" key="3">
    <source>
        <dbReference type="Proteomes" id="UP000373269"/>
    </source>
</evidence>
<evidence type="ECO:0000313" key="2">
    <source>
        <dbReference type="EMBL" id="QGG53496.1"/>
    </source>
</evidence>
<proteinExistence type="predicted"/>
<organism evidence="2 3">
    <name type="scientific">Lysinibacillus pakistanensis</name>
    <dbReference type="NCBI Taxonomy" id="759811"/>
    <lineage>
        <taxon>Bacteria</taxon>
        <taxon>Bacillati</taxon>
        <taxon>Bacillota</taxon>
        <taxon>Bacilli</taxon>
        <taxon>Bacillales</taxon>
        <taxon>Bacillaceae</taxon>
        <taxon>Lysinibacillus</taxon>
    </lineage>
</organism>
<keyword evidence="3" id="KW-1185">Reference proteome</keyword>
<reference evidence="2 3" key="1">
    <citation type="submission" date="2019-11" db="EMBL/GenBank/DDBJ databases">
        <title>Whole Genome Sequencing and Comparative Genomic Analyses of Lysinibacillus pakistanensis LZH-9, a Halotolerant Strain with Excellent COD Removal Capability.</title>
        <authorList>
            <person name="Zhou H."/>
        </authorList>
    </citation>
    <scope>NUCLEOTIDE SEQUENCE [LARGE SCALE GENOMIC DNA]</scope>
    <source>
        <strain evidence="2 3">LZH-9</strain>
    </source>
</reference>
<dbReference type="EMBL" id="CP045835">
    <property type="protein sequence ID" value="QGG53496.1"/>
    <property type="molecule type" value="Genomic_DNA"/>
</dbReference>
<evidence type="ECO:0008006" key="4">
    <source>
        <dbReference type="Google" id="ProtNLM"/>
    </source>
</evidence>
<sequence>MYYNPYGENFQRPGWNEPNFESSFGPPNFGPPPAGQMPMSAPPGFSPPIPAWQVGSSGIRSCLFRNTFIWMNNGRSFWFFPTAIGREFVAGFRWSNRYGWRFRTITRNSIRSFECFR</sequence>
<dbReference type="Proteomes" id="UP000373269">
    <property type="component" value="Chromosome"/>
</dbReference>
<protein>
    <recommendedName>
        <fullName evidence="4">Transporter</fullName>
    </recommendedName>
</protein>